<comment type="caution">
    <text evidence="1">The sequence shown here is derived from an EMBL/GenBank/DDBJ whole genome shotgun (WGS) entry which is preliminary data.</text>
</comment>
<dbReference type="Proteomes" id="UP001085076">
    <property type="component" value="Miscellaneous, Linkage group lg03"/>
</dbReference>
<protein>
    <submittedName>
        <fullName evidence="1">Uncharacterized protein</fullName>
    </submittedName>
</protein>
<gene>
    <name evidence="1" type="ORF">J5N97_012661</name>
</gene>
<accession>A0A9D5CRG6</accession>
<evidence type="ECO:0000313" key="2">
    <source>
        <dbReference type="Proteomes" id="UP001085076"/>
    </source>
</evidence>
<dbReference type="AlphaFoldDB" id="A0A9D5CRG6"/>
<evidence type="ECO:0000313" key="1">
    <source>
        <dbReference type="EMBL" id="KAJ0977187.1"/>
    </source>
</evidence>
<proteinExistence type="predicted"/>
<name>A0A9D5CRG6_9LILI</name>
<organism evidence="1 2">
    <name type="scientific">Dioscorea zingiberensis</name>
    <dbReference type="NCBI Taxonomy" id="325984"/>
    <lineage>
        <taxon>Eukaryota</taxon>
        <taxon>Viridiplantae</taxon>
        <taxon>Streptophyta</taxon>
        <taxon>Embryophyta</taxon>
        <taxon>Tracheophyta</taxon>
        <taxon>Spermatophyta</taxon>
        <taxon>Magnoliopsida</taxon>
        <taxon>Liliopsida</taxon>
        <taxon>Dioscoreales</taxon>
        <taxon>Dioscoreaceae</taxon>
        <taxon>Dioscorea</taxon>
    </lineage>
</organism>
<keyword evidence="2" id="KW-1185">Reference proteome</keyword>
<reference evidence="1" key="1">
    <citation type="submission" date="2021-03" db="EMBL/GenBank/DDBJ databases">
        <authorList>
            <person name="Li Z."/>
            <person name="Yang C."/>
        </authorList>
    </citation>
    <scope>NUCLEOTIDE SEQUENCE</scope>
    <source>
        <strain evidence="1">Dzin_1.0</strain>
        <tissue evidence="1">Leaf</tissue>
    </source>
</reference>
<sequence>MKAMRTGGDGGAIRGRVLSEGGFAKLHSGSGNGRLGADDGLDSGNDALDAQAANPKGFWRCGRGRVPIESVMEVMRIGGDGGAIRGGVLSDGGFAKLHRGMMMDWTLGMTVKMENETEDRRLSLVEGTVNGLQHLDSSIYLLWK</sequence>
<dbReference type="EMBL" id="JAGGNH010000003">
    <property type="protein sequence ID" value="KAJ0977187.1"/>
    <property type="molecule type" value="Genomic_DNA"/>
</dbReference>
<reference evidence="1" key="2">
    <citation type="journal article" date="2022" name="Hortic Res">
        <title>The genome of Dioscorea zingiberensis sheds light on the biosynthesis, origin and evolution of the medicinally important diosgenin saponins.</title>
        <authorList>
            <person name="Li Y."/>
            <person name="Tan C."/>
            <person name="Li Z."/>
            <person name="Guo J."/>
            <person name="Li S."/>
            <person name="Chen X."/>
            <person name="Wang C."/>
            <person name="Dai X."/>
            <person name="Yang H."/>
            <person name="Song W."/>
            <person name="Hou L."/>
            <person name="Xu J."/>
            <person name="Tong Z."/>
            <person name="Xu A."/>
            <person name="Yuan X."/>
            <person name="Wang W."/>
            <person name="Yang Q."/>
            <person name="Chen L."/>
            <person name="Sun Z."/>
            <person name="Wang K."/>
            <person name="Pan B."/>
            <person name="Chen J."/>
            <person name="Bao Y."/>
            <person name="Liu F."/>
            <person name="Qi X."/>
            <person name="Gang D.R."/>
            <person name="Wen J."/>
            <person name="Li J."/>
        </authorList>
    </citation>
    <scope>NUCLEOTIDE SEQUENCE</scope>
    <source>
        <strain evidence="1">Dzin_1.0</strain>
    </source>
</reference>